<dbReference type="EMBL" id="JAPXFL010000001">
    <property type="protein sequence ID" value="KAK9511732.1"/>
    <property type="molecule type" value="Genomic_DNA"/>
</dbReference>
<keyword evidence="3" id="KW-1185">Reference proteome</keyword>
<name>A0AAW1DM88_9HEMI</name>
<feature type="compositionally biased region" description="Basic and acidic residues" evidence="1">
    <location>
        <begin position="172"/>
        <end position="189"/>
    </location>
</feature>
<feature type="compositionally biased region" description="Basic and acidic residues" evidence="1">
    <location>
        <begin position="203"/>
        <end position="216"/>
    </location>
</feature>
<gene>
    <name evidence="2" type="ORF">O3M35_000339</name>
</gene>
<feature type="compositionally biased region" description="Polar residues" evidence="1">
    <location>
        <begin position="105"/>
        <end position="120"/>
    </location>
</feature>
<dbReference type="Proteomes" id="UP001461498">
    <property type="component" value="Unassembled WGS sequence"/>
</dbReference>
<evidence type="ECO:0000313" key="2">
    <source>
        <dbReference type="EMBL" id="KAK9511732.1"/>
    </source>
</evidence>
<dbReference type="AlphaFoldDB" id="A0AAW1DM88"/>
<sequence>MDKIKNSDKFNSLKLNIKAASRDKTNATGKENPIKNITGIKVLKNHGQTLKSTFIRQSPRRHQETKKFDFSSLQFSNNSTNNKQQNITKSGQREETVRTGYSGLNFPNHSKNDKQQNLTKSGKHEETVRNGYSGLHFPNHSKNDKEQNLTKSGPHEESVRNGYSALNLPNFSKHDKQNLTKSGKHEETVRNNYSALHLPNLSKNDKQNLTKSGKHEETVRNNYRNFEPPPVPIQKPPAFVERLERDSSGFLKPAQPAPKKNEDLAEEEFKTFNILVRRLTDPTIFREVEMAYHCDKIFNFIRKATCKIMRKVKPNENTFLDSNIVKSLTLSSQGASALRMDTSRQSHLSNNCTSDVSKNSYLLRDWSVIKGSGQTELMVTGMLVDPWSKKVIEHNHRSSGIIEKSGNNCVRTVCCSYQLSGKFVEGEKRLPSVIKQYFMGDNFPDDWELVAAKWHSLNSLNSYTNRINMSCNNVHNKRSLEDPSCENNVNSAGVKKLKPNNNKRLHESNIRGREERSALNLSVQTRSAVRKNRLPIFFG</sequence>
<evidence type="ECO:0008006" key="4">
    <source>
        <dbReference type="Google" id="ProtNLM"/>
    </source>
</evidence>
<reference evidence="2 3" key="1">
    <citation type="submission" date="2022-12" db="EMBL/GenBank/DDBJ databases">
        <title>Chromosome-level genome assembly of true bugs.</title>
        <authorList>
            <person name="Ma L."/>
            <person name="Li H."/>
        </authorList>
    </citation>
    <scope>NUCLEOTIDE SEQUENCE [LARGE SCALE GENOMIC DNA]</scope>
    <source>
        <strain evidence="2">Lab_2022b</strain>
    </source>
</reference>
<organism evidence="2 3">
    <name type="scientific">Rhynocoris fuscipes</name>
    <dbReference type="NCBI Taxonomy" id="488301"/>
    <lineage>
        <taxon>Eukaryota</taxon>
        <taxon>Metazoa</taxon>
        <taxon>Ecdysozoa</taxon>
        <taxon>Arthropoda</taxon>
        <taxon>Hexapoda</taxon>
        <taxon>Insecta</taxon>
        <taxon>Pterygota</taxon>
        <taxon>Neoptera</taxon>
        <taxon>Paraneoptera</taxon>
        <taxon>Hemiptera</taxon>
        <taxon>Heteroptera</taxon>
        <taxon>Panheteroptera</taxon>
        <taxon>Cimicomorpha</taxon>
        <taxon>Reduviidae</taxon>
        <taxon>Harpactorinae</taxon>
        <taxon>Harpactorini</taxon>
        <taxon>Rhynocoris</taxon>
    </lineage>
</organism>
<protein>
    <recommendedName>
        <fullName evidence="4">SANTA domain-containing protein</fullName>
    </recommendedName>
</protein>
<evidence type="ECO:0000256" key="1">
    <source>
        <dbReference type="SAM" id="MobiDB-lite"/>
    </source>
</evidence>
<feature type="compositionally biased region" description="Basic and acidic residues" evidence="1">
    <location>
        <begin position="141"/>
        <end position="159"/>
    </location>
</feature>
<proteinExistence type="predicted"/>
<evidence type="ECO:0000313" key="3">
    <source>
        <dbReference type="Proteomes" id="UP001461498"/>
    </source>
</evidence>
<comment type="caution">
    <text evidence="2">The sequence shown here is derived from an EMBL/GenBank/DDBJ whole genome shotgun (WGS) entry which is preliminary data.</text>
</comment>
<feature type="compositionally biased region" description="Polar residues" evidence="1">
    <location>
        <begin position="71"/>
        <end position="90"/>
    </location>
</feature>
<accession>A0AAW1DM88</accession>
<feature type="region of interest" description="Disordered" evidence="1">
    <location>
        <begin position="71"/>
        <end position="216"/>
    </location>
</feature>